<reference evidence="6" key="1">
    <citation type="journal article" date="2018" name="Nat. Microbiol.">
        <title>Leveraging single-cell genomics to expand the fungal tree of life.</title>
        <authorList>
            <person name="Ahrendt S.R."/>
            <person name="Quandt C.A."/>
            <person name="Ciobanu D."/>
            <person name="Clum A."/>
            <person name="Salamov A."/>
            <person name="Andreopoulos B."/>
            <person name="Cheng J.F."/>
            <person name="Woyke T."/>
            <person name="Pelin A."/>
            <person name="Henrissat B."/>
            <person name="Reynolds N.K."/>
            <person name="Benny G.L."/>
            <person name="Smith M.E."/>
            <person name="James T.Y."/>
            <person name="Grigoriev I.V."/>
        </authorList>
    </citation>
    <scope>NUCLEOTIDE SEQUENCE [LARGE SCALE GENOMIC DNA]</scope>
    <source>
        <strain evidence="6">ATCC 52028</strain>
    </source>
</reference>
<dbReference type="Proteomes" id="UP000274922">
    <property type="component" value="Unassembled WGS sequence"/>
</dbReference>
<dbReference type="OrthoDB" id="1368803at2759"/>
<evidence type="ECO:0000313" key="6">
    <source>
        <dbReference type="Proteomes" id="UP000274922"/>
    </source>
</evidence>
<keyword evidence="6" id="KW-1185">Reference proteome</keyword>
<dbReference type="GO" id="GO:0032259">
    <property type="term" value="P:methylation"/>
    <property type="evidence" value="ECO:0007669"/>
    <property type="project" value="UniProtKB-KW"/>
</dbReference>
<dbReference type="GO" id="GO:0016274">
    <property type="term" value="F:protein-arginine N-methyltransferase activity"/>
    <property type="evidence" value="ECO:0007669"/>
    <property type="project" value="InterPro"/>
</dbReference>
<dbReference type="GO" id="GO:0005634">
    <property type="term" value="C:nucleus"/>
    <property type="evidence" value="ECO:0007669"/>
    <property type="project" value="TreeGrafter"/>
</dbReference>
<name>A0A4P9X5Q1_9FUNG</name>
<gene>
    <name evidence="5" type="ORF">CXG81DRAFT_6658</name>
</gene>
<evidence type="ECO:0000256" key="2">
    <source>
        <dbReference type="PROSITE-ProRule" id="PRU01015"/>
    </source>
</evidence>
<proteinExistence type="predicted"/>
<dbReference type="InterPro" id="IPR035075">
    <property type="entry name" value="PRMT5"/>
</dbReference>
<dbReference type="STRING" id="1555241.A0A4P9X5Q1"/>
<dbReference type="InterPro" id="IPR025799">
    <property type="entry name" value="Arg_MeTrfase"/>
</dbReference>
<dbReference type="GO" id="GO:0005829">
    <property type="term" value="C:cytosol"/>
    <property type="evidence" value="ECO:0007669"/>
    <property type="project" value="TreeGrafter"/>
</dbReference>
<feature type="non-terminal residue" evidence="5">
    <location>
        <position position="1"/>
    </location>
</feature>
<dbReference type="GO" id="GO:0006355">
    <property type="term" value="P:regulation of DNA-templated transcription"/>
    <property type="evidence" value="ECO:0007669"/>
    <property type="project" value="TreeGrafter"/>
</dbReference>
<evidence type="ECO:0000256" key="1">
    <source>
        <dbReference type="ARBA" id="ARBA00022691"/>
    </source>
</evidence>
<dbReference type="PANTHER" id="PTHR10738">
    <property type="entry name" value="PROTEIN ARGININE N-METHYLTRANSFERASE 5"/>
    <property type="match status" value="1"/>
</dbReference>
<dbReference type="InterPro" id="IPR029063">
    <property type="entry name" value="SAM-dependent_MTases_sf"/>
</dbReference>
<keyword evidence="2" id="KW-0489">Methyltransferase</keyword>
<evidence type="ECO:0008006" key="7">
    <source>
        <dbReference type="Google" id="ProtNLM"/>
    </source>
</evidence>
<dbReference type="InterPro" id="IPR035248">
    <property type="entry name" value="PRMT5_C"/>
</dbReference>
<protein>
    <recommendedName>
        <fullName evidence="7">PRMT5-domain-containing protein</fullName>
    </recommendedName>
</protein>
<evidence type="ECO:0000259" key="3">
    <source>
        <dbReference type="Pfam" id="PF05185"/>
    </source>
</evidence>
<dbReference type="PROSITE" id="PS51678">
    <property type="entry name" value="SAM_MT_PRMT"/>
    <property type="match status" value="1"/>
</dbReference>
<dbReference type="Gene3D" id="3.40.50.150">
    <property type="entry name" value="Vaccinia Virus protein VP39"/>
    <property type="match status" value="1"/>
</dbReference>
<dbReference type="SUPFAM" id="SSF53335">
    <property type="entry name" value="S-adenosyl-L-methionine-dependent methyltransferases"/>
    <property type="match status" value="1"/>
</dbReference>
<dbReference type="Gene3D" id="2.70.160.11">
    <property type="entry name" value="Hnrnp arginine n-methyltransferase1"/>
    <property type="match status" value="1"/>
</dbReference>
<dbReference type="AlphaFoldDB" id="A0A4P9X5Q1"/>
<keyword evidence="2" id="KW-0808">Transferase</keyword>
<keyword evidence="1 2" id="KW-0949">S-adenosyl-L-methionine</keyword>
<feature type="domain" description="PRMT5 oligomerisation" evidence="4">
    <location>
        <begin position="174"/>
        <end position="320"/>
    </location>
</feature>
<feature type="non-terminal residue" evidence="5">
    <location>
        <position position="320"/>
    </location>
</feature>
<dbReference type="Pfam" id="PF05185">
    <property type="entry name" value="PRMT5"/>
    <property type="match status" value="1"/>
</dbReference>
<dbReference type="PANTHER" id="PTHR10738:SF0">
    <property type="entry name" value="PROTEIN ARGININE N-METHYLTRANSFERASE 5"/>
    <property type="match status" value="1"/>
</dbReference>
<dbReference type="Pfam" id="PF17286">
    <property type="entry name" value="PRMT5_C"/>
    <property type="match status" value="1"/>
</dbReference>
<feature type="domain" description="PRMT5 arginine-N-methyltransferase" evidence="3">
    <location>
        <begin position="2"/>
        <end position="165"/>
    </location>
</feature>
<evidence type="ECO:0000259" key="4">
    <source>
        <dbReference type="Pfam" id="PF17286"/>
    </source>
</evidence>
<dbReference type="EMBL" id="ML014222">
    <property type="protein sequence ID" value="RKP00330.1"/>
    <property type="molecule type" value="Genomic_DNA"/>
</dbReference>
<organism evidence="5 6">
    <name type="scientific">Caulochytrium protostelioides</name>
    <dbReference type="NCBI Taxonomy" id="1555241"/>
    <lineage>
        <taxon>Eukaryota</taxon>
        <taxon>Fungi</taxon>
        <taxon>Fungi incertae sedis</taxon>
        <taxon>Chytridiomycota</taxon>
        <taxon>Chytridiomycota incertae sedis</taxon>
        <taxon>Chytridiomycetes</taxon>
        <taxon>Caulochytriales</taxon>
        <taxon>Caulochytriaceae</taxon>
        <taxon>Caulochytrium</taxon>
    </lineage>
</organism>
<accession>A0A4P9X5Q1</accession>
<dbReference type="CDD" id="cd02440">
    <property type="entry name" value="AdoMet_MTases"/>
    <property type="match status" value="1"/>
</dbReference>
<evidence type="ECO:0000313" key="5">
    <source>
        <dbReference type="EMBL" id="RKP00330.1"/>
    </source>
</evidence>
<sequence>SVLQRPLQPLMDDLSALTYAGFERDTIKYAAYQDAMYQYFVDRRAAHAGAHGTADGAIMPALRVLIAGAGRGPLVDRCLVAAEAAEVPLDLMALEKSPVAFLILQRRQREVWQDRVRLGHGDMRHWRPADPAWRADLLVSELLGSLGDNELSPECIEGARPLLADGGAIVPAAYTAFIAPIMSDALWQAARHAPAPESPYVVHMRRAQQPWPAQPLWTFTHRGGGGGGSATDTAMVVFGGAPSNGASGPPWLIHGFAGYFSATLYGDVTLSIEPATTTPGLCSWFAMWLPLATPLLVRPGEAVAAHVWRCAAAARVWYEW</sequence>